<evidence type="ECO:0000256" key="5">
    <source>
        <dbReference type="ARBA" id="ARBA00022801"/>
    </source>
</evidence>
<dbReference type="OMA" id="EYKLVVM"/>
<keyword evidence="3" id="KW-1003">Cell membrane</keyword>
<keyword evidence="7" id="KW-0472">Membrane</keyword>
<dbReference type="OrthoDB" id="5976022at2759"/>
<dbReference type="InterPro" id="IPR001806">
    <property type="entry name" value="Small_GTPase"/>
</dbReference>
<accession>A0A137P8S1</accession>
<dbReference type="EC" id="3.6.5.2" evidence="2"/>
<dbReference type="PROSITE" id="PS51421">
    <property type="entry name" value="RAS"/>
    <property type="match status" value="1"/>
</dbReference>
<evidence type="ECO:0000256" key="7">
    <source>
        <dbReference type="ARBA" id="ARBA00023136"/>
    </source>
</evidence>
<evidence type="ECO:0000256" key="1">
    <source>
        <dbReference type="ARBA" id="ARBA00004236"/>
    </source>
</evidence>
<dbReference type="InterPro" id="IPR027417">
    <property type="entry name" value="P-loop_NTPase"/>
</dbReference>
<dbReference type="GO" id="GO:0007165">
    <property type="term" value="P:signal transduction"/>
    <property type="evidence" value="ECO:0007669"/>
    <property type="project" value="InterPro"/>
</dbReference>
<dbReference type="GO" id="GO:0005886">
    <property type="term" value="C:plasma membrane"/>
    <property type="evidence" value="ECO:0007669"/>
    <property type="project" value="UniProtKB-SubCell"/>
</dbReference>
<dbReference type="PRINTS" id="PR00449">
    <property type="entry name" value="RASTRNSFRMNG"/>
</dbReference>
<dbReference type="FunFam" id="3.40.50.300:FF:000343">
    <property type="entry name" value="Ras family gtpase"/>
    <property type="match status" value="1"/>
</dbReference>
<reference evidence="8 9" key="1">
    <citation type="journal article" date="2015" name="Genome Biol. Evol.">
        <title>Phylogenomic analyses indicate that early fungi evolved digesting cell walls of algal ancestors of land plants.</title>
        <authorList>
            <person name="Chang Y."/>
            <person name="Wang S."/>
            <person name="Sekimoto S."/>
            <person name="Aerts A.L."/>
            <person name="Choi C."/>
            <person name="Clum A."/>
            <person name="LaButti K.M."/>
            <person name="Lindquist E.A."/>
            <person name="Yee Ngan C."/>
            <person name="Ohm R.A."/>
            <person name="Salamov A.A."/>
            <person name="Grigoriev I.V."/>
            <person name="Spatafora J.W."/>
            <person name="Berbee M.L."/>
        </authorList>
    </citation>
    <scope>NUCLEOTIDE SEQUENCE [LARGE SCALE GENOMIC DNA]</scope>
    <source>
        <strain evidence="8 9">NRRL 28638</strain>
    </source>
</reference>
<dbReference type="GO" id="GO:0005525">
    <property type="term" value="F:GTP binding"/>
    <property type="evidence" value="ECO:0007669"/>
    <property type="project" value="UniProtKB-KW"/>
</dbReference>
<evidence type="ECO:0000313" key="9">
    <source>
        <dbReference type="Proteomes" id="UP000070444"/>
    </source>
</evidence>
<dbReference type="SUPFAM" id="SSF52540">
    <property type="entry name" value="P-loop containing nucleoside triphosphate hydrolases"/>
    <property type="match status" value="1"/>
</dbReference>
<dbReference type="PROSITE" id="PS51420">
    <property type="entry name" value="RHO"/>
    <property type="match status" value="1"/>
</dbReference>
<dbReference type="SMART" id="SM00175">
    <property type="entry name" value="RAB"/>
    <property type="match status" value="1"/>
</dbReference>
<dbReference type="CDD" id="cd00876">
    <property type="entry name" value="Ras"/>
    <property type="match status" value="1"/>
</dbReference>
<keyword evidence="9" id="KW-1185">Reference proteome</keyword>
<sequence>MRDYQIVVLGSGGVGKSALTVQFIQNAFVEQYDPTIEDSYRKQFEIDNQYCNLEILDTAGTEQFTAIRDLYMKNGEGFIFVFSVTSQPTFDDLRDLYEQIRRVKNSTKVPIVIAGNKCDLGAERVVSPVSCTRLANEWNIPFFETSARYRVNVDELFFGLVKQINLIRPKPNRTRKQKCSIL</sequence>
<dbReference type="PROSITE" id="PS51419">
    <property type="entry name" value="RAB"/>
    <property type="match status" value="1"/>
</dbReference>
<evidence type="ECO:0000256" key="3">
    <source>
        <dbReference type="ARBA" id="ARBA00022475"/>
    </source>
</evidence>
<dbReference type="Pfam" id="PF00071">
    <property type="entry name" value="Ras"/>
    <property type="match status" value="1"/>
</dbReference>
<dbReference type="NCBIfam" id="TIGR00231">
    <property type="entry name" value="small_GTP"/>
    <property type="match status" value="1"/>
</dbReference>
<dbReference type="SMART" id="SM00173">
    <property type="entry name" value="RAS"/>
    <property type="match status" value="1"/>
</dbReference>
<dbReference type="InterPro" id="IPR020849">
    <property type="entry name" value="Small_GTPase_Ras-type"/>
</dbReference>
<keyword evidence="4" id="KW-0547">Nucleotide-binding</keyword>
<organism evidence="8 9">
    <name type="scientific">Conidiobolus coronatus (strain ATCC 28846 / CBS 209.66 / NRRL 28638)</name>
    <name type="common">Delacroixia coronata</name>
    <dbReference type="NCBI Taxonomy" id="796925"/>
    <lineage>
        <taxon>Eukaryota</taxon>
        <taxon>Fungi</taxon>
        <taxon>Fungi incertae sedis</taxon>
        <taxon>Zoopagomycota</taxon>
        <taxon>Entomophthoromycotina</taxon>
        <taxon>Entomophthoromycetes</taxon>
        <taxon>Entomophthorales</taxon>
        <taxon>Ancylistaceae</taxon>
        <taxon>Conidiobolus</taxon>
    </lineage>
</organism>
<name>A0A137P8S1_CONC2</name>
<keyword evidence="6" id="KW-0342">GTP-binding</keyword>
<proteinExistence type="predicted"/>
<gene>
    <name evidence="8" type="ORF">CONCODRAFT_69894</name>
</gene>
<keyword evidence="5" id="KW-0378">Hydrolase</keyword>
<dbReference type="EMBL" id="KQ964476">
    <property type="protein sequence ID" value="KXN71407.1"/>
    <property type="molecule type" value="Genomic_DNA"/>
</dbReference>
<dbReference type="GO" id="GO:0003925">
    <property type="term" value="F:G protein activity"/>
    <property type="evidence" value="ECO:0007669"/>
    <property type="project" value="UniProtKB-EC"/>
</dbReference>
<protein>
    <recommendedName>
        <fullName evidence="2">small monomeric GTPase</fullName>
        <ecNumber evidence="2">3.6.5.2</ecNumber>
    </recommendedName>
</protein>
<dbReference type="PANTHER" id="PTHR24070">
    <property type="entry name" value="RAS, DI-RAS, AND RHEB FAMILY MEMBERS OF SMALL GTPASE SUPERFAMILY"/>
    <property type="match status" value="1"/>
</dbReference>
<dbReference type="AlphaFoldDB" id="A0A137P8S1"/>
<dbReference type="InterPro" id="IPR005225">
    <property type="entry name" value="Small_GTP-bd"/>
</dbReference>
<comment type="subcellular location">
    <subcellularLocation>
        <location evidence="1">Cell membrane</location>
    </subcellularLocation>
</comment>
<dbReference type="Gene3D" id="3.40.50.300">
    <property type="entry name" value="P-loop containing nucleotide triphosphate hydrolases"/>
    <property type="match status" value="1"/>
</dbReference>
<dbReference type="SMART" id="SM00174">
    <property type="entry name" value="RHO"/>
    <property type="match status" value="1"/>
</dbReference>
<dbReference type="STRING" id="796925.A0A137P8S1"/>
<evidence type="ECO:0000313" key="8">
    <source>
        <dbReference type="EMBL" id="KXN71407.1"/>
    </source>
</evidence>
<evidence type="ECO:0000256" key="6">
    <source>
        <dbReference type="ARBA" id="ARBA00023134"/>
    </source>
</evidence>
<dbReference type="Proteomes" id="UP000070444">
    <property type="component" value="Unassembled WGS sequence"/>
</dbReference>
<evidence type="ECO:0000256" key="4">
    <source>
        <dbReference type="ARBA" id="ARBA00022741"/>
    </source>
</evidence>
<evidence type="ECO:0000256" key="2">
    <source>
        <dbReference type="ARBA" id="ARBA00011984"/>
    </source>
</evidence>